<keyword evidence="3" id="KW-1185">Reference proteome</keyword>
<comment type="caution">
    <text evidence="2">The sequence shown here is derived from an EMBL/GenBank/DDBJ whole genome shotgun (WGS) entry which is preliminary data.</text>
</comment>
<organism evidence="2 3">
    <name type="scientific">Forsythia ovata</name>
    <dbReference type="NCBI Taxonomy" id="205694"/>
    <lineage>
        <taxon>Eukaryota</taxon>
        <taxon>Viridiplantae</taxon>
        <taxon>Streptophyta</taxon>
        <taxon>Embryophyta</taxon>
        <taxon>Tracheophyta</taxon>
        <taxon>Spermatophyta</taxon>
        <taxon>Magnoliopsida</taxon>
        <taxon>eudicotyledons</taxon>
        <taxon>Gunneridae</taxon>
        <taxon>Pentapetalae</taxon>
        <taxon>asterids</taxon>
        <taxon>lamiids</taxon>
        <taxon>Lamiales</taxon>
        <taxon>Oleaceae</taxon>
        <taxon>Forsythieae</taxon>
        <taxon>Forsythia</taxon>
    </lineage>
</organism>
<proteinExistence type="predicted"/>
<keyword evidence="1" id="KW-0812">Transmembrane</keyword>
<accession>A0ABD1PI91</accession>
<keyword evidence="1" id="KW-0472">Membrane</keyword>
<dbReference type="AlphaFoldDB" id="A0ABD1PI91"/>
<dbReference type="EMBL" id="JBFOLJ010000019">
    <property type="protein sequence ID" value="KAL2463638.1"/>
    <property type="molecule type" value="Genomic_DNA"/>
</dbReference>
<evidence type="ECO:0000256" key="1">
    <source>
        <dbReference type="SAM" id="Phobius"/>
    </source>
</evidence>
<sequence length="105" mass="12214">MELNDQVSHEDVVKLAMLYLISCLLYTTSYNKSVDERHMRLFDKLECDDFAWGEDLYRITLKSFKSALSLENKKRLSGKKIFLFLSTEQISTFPPTVGLRDNCLP</sequence>
<keyword evidence="1" id="KW-1133">Transmembrane helix</keyword>
<evidence type="ECO:0008006" key="4">
    <source>
        <dbReference type="Google" id="ProtNLM"/>
    </source>
</evidence>
<feature type="transmembrane region" description="Helical" evidence="1">
    <location>
        <begin position="12"/>
        <end position="30"/>
    </location>
</feature>
<gene>
    <name evidence="2" type="ORF">Fot_53294</name>
</gene>
<name>A0ABD1PI91_9LAMI</name>
<protein>
    <recommendedName>
        <fullName evidence="4">DUF1985 domain-containing protein</fullName>
    </recommendedName>
</protein>
<reference evidence="3" key="1">
    <citation type="submission" date="2024-07" db="EMBL/GenBank/DDBJ databases">
        <title>Two chromosome-level genome assemblies of Korean endemic species Abeliophyllum distichum and Forsythia ovata (Oleaceae).</title>
        <authorList>
            <person name="Jang H."/>
        </authorList>
    </citation>
    <scope>NUCLEOTIDE SEQUENCE [LARGE SCALE GENOMIC DNA]</scope>
</reference>
<evidence type="ECO:0000313" key="3">
    <source>
        <dbReference type="Proteomes" id="UP001604277"/>
    </source>
</evidence>
<evidence type="ECO:0000313" key="2">
    <source>
        <dbReference type="EMBL" id="KAL2463638.1"/>
    </source>
</evidence>
<dbReference type="Proteomes" id="UP001604277">
    <property type="component" value="Unassembled WGS sequence"/>
</dbReference>